<gene>
    <name evidence="5" type="ORF">M6D93_07580</name>
</gene>
<dbReference type="EMBL" id="CP097332">
    <property type="protein sequence ID" value="UQX89855.1"/>
    <property type="molecule type" value="Genomic_DNA"/>
</dbReference>
<dbReference type="Gene3D" id="3.40.190.10">
    <property type="entry name" value="Periplasmic binding protein-like II"/>
    <property type="match status" value="2"/>
</dbReference>
<dbReference type="InterPro" id="IPR050490">
    <property type="entry name" value="Bact_solute-bd_prot1"/>
</dbReference>
<keyword evidence="6" id="KW-1185">Reference proteome</keyword>
<organism evidence="5 6">
    <name type="scientific">Jatrophihabitans telluris</name>
    <dbReference type="NCBI Taxonomy" id="2038343"/>
    <lineage>
        <taxon>Bacteria</taxon>
        <taxon>Bacillati</taxon>
        <taxon>Actinomycetota</taxon>
        <taxon>Actinomycetes</taxon>
        <taxon>Jatrophihabitantales</taxon>
        <taxon>Jatrophihabitantaceae</taxon>
        <taxon>Jatrophihabitans</taxon>
    </lineage>
</organism>
<proteinExistence type="inferred from homology"/>
<accession>A0ABY4R204</accession>
<evidence type="ECO:0000313" key="6">
    <source>
        <dbReference type="Proteomes" id="UP001056336"/>
    </source>
</evidence>
<dbReference type="PANTHER" id="PTHR43649:SF29">
    <property type="entry name" value="OSMOPROTECTIVE COMPOUNDS-BINDING PROTEIN GGTB"/>
    <property type="match status" value="1"/>
</dbReference>
<dbReference type="SUPFAM" id="SSF53850">
    <property type="entry name" value="Periplasmic binding protein-like II"/>
    <property type="match status" value="1"/>
</dbReference>
<feature type="region of interest" description="Disordered" evidence="3">
    <location>
        <begin position="25"/>
        <end position="50"/>
    </location>
</feature>
<feature type="compositionally biased region" description="Low complexity" evidence="3">
    <location>
        <begin position="25"/>
        <end position="44"/>
    </location>
</feature>
<dbReference type="RefSeq" id="WP_249773750.1">
    <property type="nucleotide sequence ID" value="NZ_CP097332.1"/>
</dbReference>
<evidence type="ECO:0000256" key="4">
    <source>
        <dbReference type="SAM" id="SignalP"/>
    </source>
</evidence>
<dbReference type="Proteomes" id="UP001056336">
    <property type="component" value="Chromosome"/>
</dbReference>
<evidence type="ECO:0000313" key="5">
    <source>
        <dbReference type="EMBL" id="UQX89855.1"/>
    </source>
</evidence>
<protein>
    <submittedName>
        <fullName evidence="5">ABC transporter substrate-binding protein</fullName>
    </submittedName>
</protein>
<keyword evidence="2" id="KW-0813">Transport</keyword>
<evidence type="ECO:0000256" key="2">
    <source>
        <dbReference type="ARBA" id="ARBA00022448"/>
    </source>
</evidence>
<comment type="similarity">
    <text evidence="1">Belongs to the bacterial solute-binding protein 1 family.</text>
</comment>
<feature type="signal peptide" evidence="4">
    <location>
        <begin position="1"/>
        <end position="20"/>
    </location>
</feature>
<reference evidence="5" key="1">
    <citation type="journal article" date="2018" name="Int. J. Syst. Evol. Microbiol.">
        <title>Jatrophihabitans telluris sp. nov., isolated from sediment soil of lava forest wetlands and the emended description of the genus Jatrophihabitans.</title>
        <authorList>
            <person name="Lee K.C."/>
            <person name="Suh M.K."/>
            <person name="Eom M.K."/>
            <person name="Kim K.K."/>
            <person name="Kim J.S."/>
            <person name="Kim D.S."/>
            <person name="Ko S.H."/>
            <person name="Shin Y.K."/>
            <person name="Lee J.S."/>
        </authorList>
    </citation>
    <scope>NUCLEOTIDE SEQUENCE</scope>
    <source>
        <strain evidence="5">N237</strain>
    </source>
</reference>
<evidence type="ECO:0000256" key="1">
    <source>
        <dbReference type="ARBA" id="ARBA00008520"/>
    </source>
</evidence>
<keyword evidence="4" id="KW-0732">Signal</keyword>
<dbReference type="PROSITE" id="PS51257">
    <property type="entry name" value="PROKAR_LIPOPROTEIN"/>
    <property type="match status" value="1"/>
</dbReference>
<dbReference type="PANTHER" id="PTHR43649">
    <property type="entry name" value="ARABINOSE-BINDING PROTEIN-RELATED"/>
    <property type="match status" value="1"/>
</dbReference>
<name>A0ABY4R204_9ACTN</name>
<sequence>MRFKKASALVTLATAVTLLAAGCSSSKNNTPSTGGSSSSTDNSGAQPASKIKPVTMTGDCAAYGKYGKYSGATVTMYASITDPEGGYLQQSWKQFETCTGITIQYTGDKEFETAIKTKVEGGNAPDIAIIPQPGLLQTFASAGKLKPASQAVTDEAKANWVKDWISYGSFDGVFFGAPMGANLKSLVWYSPKMFAKAGYSIPKTWDEMVALSDKIAATGQKPWCAGIESGTATGWTATDWMEEVMLRMYGPDVYDQWVQHKIPFNDQKVQDVLAAVGKIWKNPKYVNAGIGDVQSIATTAFAKAGLPIEKQKCWLHQQANFYGANWDKGYTIGPKSTDDIYAFYEPPMNTNFGNPIEGGGEFVGAFTDTAQVEAVQLYLASGEWATSRAKIHPGWISANQKVDKTVFTDPVDALSVGILTDPKATFRFDGSDAMPSAVGAGSFWSEMTKWIQGQSDKATLDNIEKSWPAS</sequence>
<feature type="chain" id="PRO_5046250150" evidence="4">
    <location>
        <begin position="21"/>
        <end position="470"/>
    </location>
</feature>
<reference evidence="5" key="2">
    <citation type="submission" date="2022-05" db="EMBL/GenBank/DDBJ databases">
        <authorList>
            <person name="Kim J.-S."/>
            <person name="Lee K."/>
            <person name="Suh M."/>
            <person name="Eom M."/>
            <person name="Kim J.-S."/>
            <person name="Kim D.-S."/>
            <person name="Ko S.-H."/>
            <person name="Shin Y."/>
            <person name="Lee J.-S."/>
        </authorList>
    </citation>
    <scope>NUCLEOTIDE SEQUENCE</scope>
    <source>
        <strain evidence="5">N237</strain>
    </source>
</reference>
<evidence type="ECO:0000256" key="3">
    <source>
        <dbReference type="SAM" id="MobiDB-lite"/>
    </source>
</evidence>